<dbReference type="AlphaFoldDB" id="A0A101LXS6"/>
<keyword evidence="1" id="KW-0496">Mitochondrion</keyword>
<protein>
    <submittedName>
        <fullName evidence="1">Uncharacterized protein</fullName>
    </submittedName>
</protein>
<organism evidence="1">
    <name type="scientific">Picea glauca</name>
    <name type="common">White spruce</name>
    <name type="synonym">Pinus glauca</name>
    <dbReference type="NCBI Taxonomy" id="3330"/>
    <lineage>
        <taxon>Eukaryota</taxon>
        <taxon>Viridiplantae</taxon>
        <taxon>Streptophyta</taxon>
        <taxon>Embryophyta</taxon>
        <taxon>Tracheophyta</taxon>
        <taxon>Spermatophyta</taxon>
        <taxon>Pinopsida</taxon>
        <taxon>Pinidae</taxon>
        <taxon>Conifers I</taxon>
        <taxon>Pinales</taxon>
        <taxon>Pinaceae</taxon>
        <taxon>Picea</taxon>
    </lineage>
</organism>
<dbReference type="EMBL" id="LKAM01000007">
    <property type="protein sequence ID" value="KUM47280.1"/>
    <property type="molecule type" value="Genomic_DNA"/>
</dbReference>
<geneLocation type="mitochondrion" evidence="1"/>
<reference evidence="1" key="1">
    <citation type="journal article" date="2015" name="Genome Biol. Evol.">
        <title>Organellar Genomes of White Spruce (Picea glauca): Assembly and Annotation.</title>
        <authorList>
            <person name="Jackman S.D."/>
            <person name="Warren R.L."/>
            <person name="Gibb E.A."/>
            <person name="Vandervalk B.P."/>
            <person name="Mohamadi H."/>
            <person name="Chu J."/>
            <person name="Raymond A."/>
            <person name="Pleasance S."/>
            <person name="Coope R."/>
            <person name="Wildung M.R."/>
            <person name="Ritland C.E."/>
            <person name="Bousquet J."/>
            <person name="Jones S.J."/>
            <person name="Bohlmann J."/>
            <person name="Birol I."/>
        </authorList>
    </citation>
    <scope>NUCLEOTIDE SEQUENCE [LARGE SCALE GENOMIC DNA]</scope>
    <source>
        <tissue evidence="1">Flushing bud</tissue>
    </source>
</reference>
<gene>
    <name evidence="1" type="ORF">ABT39_MTgene5465</name>
</gene>
<accession>A0A101LXS6</accession>
<proteinExistence type="predicted"/>
<name>A0A101LXS6_PICGL</name>
<evidence type="ECO:0000313" key="1">
    <source>
        <dbReference type="EMBL" id="KUM47280.1"/>
    </source>
</evidence>
<sequence>MVSRFLPTAVVSIKKEALASSLNVTVVLATPCCGIGHPLICSVPWIASTPVSVFRDGSWMDSYPNLYISGPKLRLPSGPRGTGQVKCVAGS</sequence>
<comment type="caution">
    <text evidence="1">The sequence shown here is derived from an EMBL/GenBank/DDBJ whole genome shotgun (WGS) entry which is preliminary data.</text>
</comment>